<dbReference type="Proteomes" id="UP000002258">
    <property type="component" value="Chromosome 5"/>
</dbReference>
<dbReference type="EMBL" id="CP000499">
    <property type="protein sequence ID" value="ABN66682.1"/>
    <property type="molecule type" value="Genomic_DNA"/>
</dbReference>
<dbReference type="InterPro" id="IPR017364">
    <property type="entry name" value="GEMIN2"/>
</dbReference>
<proteinExistence type="inferred from homology"/>
<dbReference type="KEGG" id="pic:PICST_36195"/>
<dbReference type="GO" id="GO:0000387">
    <property type="term" value="P:spliceosomal snRNP assembly"/>
    <property type="evidence" value="ECO:0007669"/>
    <property type="project" value="InterPro"/>
</dbReference>
<dbReference type="Gene3D" id="1.20.58.1070">
    <property type="match status" value="1"/>
</dbReference>
<dbReference type="AlphaFoldDB" id="A3LUZ7"/>
<evidence type="ECO:0000256" key="3">
    <source>
        <dbReference type="ARBA" id="ARBA00022664"/>
    </source>
</evidence>
<evidence type="ECO:0000256" key="5">
    <source>
        <dbReference type="ARBA" id="ARBA00025758"/>
    </source>
</evidence>
<keyword evidence="2" id="KW-0963">Cytoplasm</keyword>
<dbReference type="eggNOG" id="ENOG502S02X">
    <property type="taxonomic scope" value="Eukaryota"/>
</dbReference>
<comment type="subcellular location">
    <subcellularLocation>
        <location evidence="1">Cytoplasm</location>
    </subcellularLocation>
</comment>
<organism evidence="7 8">
    <name type="scientific">Scheffersomyces stipitis (strain ATCC 58785 / CBS 6054 / NBRC 10063 / NRRL Y-11545)</name>
    <name type="common">Yeast</name>
    <name type="synonym">Pichia stipitis</name>
    <dbReference type="NCBI Taxonomy" id="322104"/>
    <lineage>
        <taxon>Eukaryota</taxon>
        <taxon>Fungi</taxon>
        <taxon>Dikarya</taxon>
        <taxon>Ascomycota</taxon>
        <taxon>Saccharomycotina</taxon>
        <taxon>Pichiomycetes</taxon>
        <taxon>Debaryomycetaceae</taxon>
        <taxon>Scheffersomyces</taxon>
    </lineage>
</organism>
<evidence type="ECO:0000256" key="1">
    <source>
        <dbReference type="ARBA" id="ARBA00004496"/>
    </source>
</evidence>
<dbReference type="RefSeq" id="XP_001384711.1">
    <property type="nucleotide sequence ID" value="XM_001384674.1"/>
</dbReference>
<dbReference type="HOGENOM" id="CLU_083380_0_0_1"/>
<dbReference type="GO" id="GO:0005681">
    <property type="term" value="C:spliceosomal complex"/>
    <property type="evidence" value="ECO:0007669"/>
    <property type="project" value="InterPro"/>
</dbReference>
<protein>
    <recommendedName>
        <fullName evidence="6">Gem-associated protein 2</fullName>
    </recommendedName>
</protein>
<dbReference type="PANTHER" id="PTHR12794:SF0">
    <property type="entry name" value="GEM-ASSOCIATED PROTEIN 2"/>
    <property type="match status" value="1"/>
</dbReference>
<dbReference type="OrthoDB" id="428895at2759"/>
<keyword evidence="8" id="KW-1185">Reference proteome</keyword>
<dbReference type="STRING" id="322104.A3LUZ7"/>
<evidence type="ECO:0000256" key="6">
    <source>
        <dbReference type="ARBA" id="ARBA00047179"/>
    </source>
</evidence>
<dbReference type="GO" id="GO:0000245">
    <property type="term" value="P:spliceosomal complex assembly"/>
    <property type="evidence" value="ECO:0007669"/>
    <property type="project" value="InterPro"/>
</dbReference>
<dbReference type="GO" id="GO:0032797">
    <property type="term" value="C:SMN complex"/>
    <property type="evidence" value="ECO:0007669"/>
    <property type="project" value="TreeGrafter"/>
</dbReference>
<dbReference type="InterPro" id="IPR035426">
    <property type="entry name" value="Gemin2/Brr1"/>
</dbReference>
<evidence type="ECO:0000313" key="7">
    <source>
        <dbReference type="EMBL" id="ABN66682.1"/>
    </source>
</evidence>
<comment type="similarity">
    <text evidence="5">Belongs to the gemin-2 family.</text>
</comment>
<reference evidence="7 8" key="1">
    <citation type="journal article" date="2007" name="Nat. Biotechnol.">
        <title>Genome sequence of the lignocellulose-bioconverting and xylose-fermenting yeast Pichia stipitis.</title>
        <authorList>
            <person name="Jeffries T.W."/>
            <person name="Grigoriev I.V."/>
            <person name="Grimwood J."/>
            <person name="Laplaza J.M."/>
            <person name="Aerts A."/>
            <person name="Salamov A."/>
            <person name="Schmutz J."/>
            <person name="Lindquist E."/>
            <person name="Dehal P."/>
            <person name="Shapiro H."/>
            <person name="Jin Y.S."/>
            <person name="Passoth V."/>
            <person name="Richardson P.M."/>
        </authorList>
    </citation>
    <scope>NUCLEOTIDE SEQUENCE [LARGE SCALE GENOMIC DNA]</scope>
    <source>
        <strain evidence="8">ATCC 58785 / CBS 6054 / NBRC 10063 / NRRL Y-11545</strain>
    </source>
</reference>
<keyword evidence="3" id="KW-0507">mRNA processing</keyword>
<sequence length="228" mass="26348">MDATFGQYPAFSVETSDEDNDVALYLQSVRREAEEDSCVHFVERHEVEATKENSDIDKAIDSKISTTESHPLDQWSEDLLTRFESLKQQLQTLQTEIHSSVPSDFEVPDTANQWRKFVFEHEPPSIVYFYKNIERATVIKLLVYFTKWLTLSSSAVLSRWIWIALIRIDNLLDPNECSVIRDLAKKASKLSSKDVDNATPASKYTINMILVLVRNYYGQRDLLDAKYL</sequence>
<evidence type="ECO:0000313" key="8">
    <source>
        <dbReference type="Proteomes" id="UP000002258"/>
    </source>
</evidence>
<dbReference type="OMA" id="DIFENCA"/>
<dbReference type="GeneID" id="4839677"/>
<gene>
    <name evidence="7" type="ORF">PICST_36195</name>
</gene>
<evidence type="ECO:0000256" key="4">
    <source>
        <dbReference type="ARBA" id="ARBA00023187"/>
    </source>
</evidence>
<accession>A3LUZ7</accession>
<keyword evidence="4" id="KW-0508">mRNA splicing</keyword>
<dbReference type="InParanoid" id="A3LUZ7"/>
<evidence type="ECO:0000256" key="2">
    <source>
        <dbReference type="ARBA" id="ARBA00022490"/>
    </source>
</evidence>
<dbReference type="PANTHER" id="PTHR12794">
    <property type="entry name" value="GEMIN2"/>
    <property type="match status" value="1"/>
</dbReference>
<dbReference type="Pfam" id="PF04938">
    <property type="entry name" value="SIP1"/>
    <property type="match status" value="1"/>
</dbReference>
<dbReference type="PIRSF" id="PIRSF038038">
    <property type="entry name" value="SMN_Gemin2"/>
    <property type="match status" value="1"/>
</dbReference>
<name>A3LUZ7_PICST</name>